<keyword evidence="3" id="KW-0238">DNA-binding</keyword>
<dbReference type="RefSeq" id="WP_087505949.1">
    <property type="nucleotide sequence ID" value="NZ_BMDX01000007.1"/>
</dbReference>
<dbReference type="InterPro" id="IPR036390">
    <property type="entry name" value="WH_DNA-bd_sf"/>
</dbReference>
<dbReference type="InterPro" id="IPR000847">
    <property type="entry name" value="LysR_HTH_N"/>
</dbReference>
<protein>
    <submittedName>
        <fullName evidence="6">LysR family transcriptional regulator</fullName>
    </submittedName>
</protein>
<keyword evidence="2" id="KW-0805">Transcription regulation</keyword>
<evidence type="ECO:0000259" key="5">
    <source>
        <dbReference type="PROSITE" id="PS50931"/>
    </source>
</evidence>
<keyword evidence="7" id="KW-1185">Reference proteome</keyword>
<dbReference type="InterPro" id="IPR005119">
    <property type="entry name" value="LysR_subst-bd"/>
</dbReference>
<dbReference type="GO" id="GO:0003700">
    <property type="term" value="F:DNA-binding transcription factor activity"/>
    <property type="evidence" value="ECO:0007669"/>
    <property type="project" value="InterPro"/>
</dbReference>
<dbReference type="InterPro" id="IPR050389">
    <property type="entry name" value="LysR-type_TF"/>
</dbReference>
<evidence type="ECO:0000256" key="2">
    <source>
        <dbReference type="ARBA" id="ARBA00023015"/>
    </source>
</evidence>
<dbReference type="GO" id="GO:0003677">
    <property type="term" value="F:DNA binding"/>
    <property type="evidence" value="ECO:0007669"/>
    <property type="project" value="UniProtKB-KW"/>
</dbReference>
<proteinExistence type="inferred from homology"/>
<organism evidence="6 7">
    <name type="scientific">Neiella marina</name>
    <dbReference type="NCBI Taxonomy" id="508461"/>
    <lineage>
        <taxon>Bacteria</taxon>
        <taxon>Pseudomonadati</taxon>
        <taxon>Pseudomonadota</taxon>
        <taxon>Gammaproteobacteria</taxon>
        <taxon>Alteromonadales</taxon>
        <taxon>Echinimonadaceae</taxon>
        <taxon>Neiella</taxon>
    </lineage>
</organism>
<dbReference type="Pfam" id="PF00126">
    <property type="entry name" value="HTH_1"/>
    <property type="match status" value="1"/>
</dbReference>
<comment type="similarity">
    <text evidence="1">Belongs to the LysR transcriptional regulatory family.</text>
</comment>
<feature type="domain" description="HTH lysR-type" evidence="5">
    <location>
        <begin position="16"/>
        <end position="73"/>
    </location>
</feature>
<evidence type="ECO:0000256" key="1">
    <source>
        <dbReference type="ARBA" id="ARBA00009437"/>
    </source>
</evidence>
<sequence>MPQTRRLTAIDNIDQLDLNLLQLLRAIVLTGSTRAAAERLGISQASASRGMTKLKATFGDQLFIRKAHGMEPSELALRLTKATDLMLEPVKEALSAYHQFDPLAYQGDIAIVVDPYVLQEQGPQLANYLRTQYPNASVAITGWGTASIEQLLQGSFDYCICDQETSLPQEIYLQQLYQEPMKVLARKDHPVLSQVVASSWQQLAELAVVILPPPDGNHRPNYVELEYQQHGLRVNVMLATTSILAGLACLSESNAIMYANPSTAKLHSDIRCYPLAQASAQFSLVKVYGGMLQRRRNHPFYQHLHQGITKLFG</sequence>
<dbReference type="PROSITE" id="PS50931">
    <property type="entry name" value="HTH_LYSR"/>
    <property type="match status" value="1"/>
</dbReference>
<dbReference type="OrthoDB" id="6396370at2"/>
<dbReference type="PANTHER" id="PTHR30118">
    <property type="entry name" value="HTH-TYPE TRANSCRIPTIONAL REGULATOR LEUO-RELATED"/>
    <property type="match status" value="1"/>
</dbReference>
<comment type="caution">
    <text evidence="6">The sequence shown here is derived from an EMBL/GenBank/DDBJ whole genome shotgun (WGS) entry which is preliminary data.</text>
</comment>
<evidence type="ECO:0000313" key="6">
    <source>
        <dbReference type="EMBL" id="GGA76179.1"/>
    </source>
</evidence>
<dbReference type="Proteomes" id="UP000619743">
    <property type="component" value="Unassembled WGS sequence"/>
</dbReference>
<evidence type="ECO:0000256" key="4">
    <source>
        <dbReference type="ARBA" id="ARBA00023163"/>
    </source>
</evidence>
<keyword evidence="4" id="KW-0804">Transcription</keyword>
<evidence type="ECO:0000256" key="3">
    <source>
        <dbReference type="ARBA" id="ARBA00023125"/>
    </source>
</evidence>
<dbReference type="AlphaFoldDB" id="A0A8J2U4X0"/>
<gene>
    <name evidence="6" type="ORF">GCM10011369_17550</name>
</gene>
<reference evidence="7" key="1">
    <citation type="journal article" date="2019" name="Int. J. Syst. Evol. Microbiol.">
        <title>The Global Catalogue of Microorganisms (GCM) 10K type strain sequencing project: providing services to taxonomists for standard genome sequencing and annotation.</title>
        <authorList>
            <consortium name="The Broad Institute Genomics Platform"/>
            <consortium name="The Broad Institute Genome Sequencing Center for Infectious Disease"/>
            <person name="Wu L."/>
            <person name="Ma J."/>
        </authorList>
    </citation>
    <scope>NUCLEOTIDE SEQUENCE [LARGE SCALE GENOMIC DNA]</scope>
    <source>
        <strain evidence="7">CGMCC 1.10130</strain>
    </source>
</reference>
<dbReference type="EMBL" id="BMDX01000007">
    <property type="protein sequence ID" value="GGA76179.1"/>
    <property type="molecule type" value="Genomic_DNA"/>
</dbReference>
<name>A0A8J2U4X0_9GAMM</name>
<accession>A0A8J2U4X0</accession>
<dbReference type="SUPFAM" id="SSF53850">
    <property type="entry name" value="Periplasmic binding protein-like II"/>
    <property type="match status" value="1"/>
</dbReference>
<dbReference type="Gene3D" id="1.10.10.10">
    <property type="entry name" value="Winged helix-like DNA-binding domain superfamily/Winged helix DNA-binding domain"/>
    <property type="match status" value="1"/>
</dbReference>
<dbReference type="PANTHER" id="PTHR30118:SF7">
    <property type="entry name" value="TRANSCRIPTIONAL REGULATOR LYSR FAMILY"/>
    <property type="match status" value="1"/>
</dbReference>
<evidence type="ECO:0000313" key="7">
    <source>
        <dbReference type="Proteomes" id="UP000619743"/>
    </source>
</evidence>
<dbReference type="InterPro" id="IPR036388">
    <property type="entry name" value="WH-like_DNA-bd_sf"/>
</dbReference>
<dbReference type="Pfam" id="PF03466">
    <property type="entry name" value="LysR_substrate"/>
    <property type="match status" value="1"/>
</dbReference>
<dbReference type="Gene3D" id="3.40.190.10">
    <property type="entry name" value="Periplasmic binding protein-like II"/>
    <property type="match status" value="2"/>
</dbReference>
<dbReference type="SUPFAM" id="SSF46785">
    <property type="entry name" value="Winged helix' DNA-binding domain"/>
    <property type="match status" value="1"/>
</dbReference>